<reference evidence="3 4" key="1">
    <citation type="submission" date="2017-07" db="EMBL/GenBank/DDBJ databases">
        <title>Leptospira spp. isolated from tropical soils.</title>
        <authorList>
            <person name="Thibeaux R."/>
            <person name="Iraola G."/>
            <person name="Ferres I."/>
            <person name="Bierque E."/>
            <person name="Girault D."/>
            <person name="Soupe-Gilbert M.-E."/>
            <person name="Picardeau M."/>
            <person name="Goarant C."/>
        </authorList>
    </citation>
    <scope>NUCLEOTIDE SEQUENCE [LARGE SCALE GENOMIC DNA]</scope>
    <source>
        <strain evidence="1 4">FH2-B-C1</strain>
        <strain evidence="2 3">FH2-B-D1</strain>
    </source>
</reference>
<evidence type="ECO:0000313" key="4">
    <source>
        <dbReference type="Proteomes" id="UP000232188"/>
    </source>
</evidence>
<name>A0A2M9YKD4_9LEPT</name>
<evidence type="ECO:0000313" key="1">
    <source>
        <dbReference type="EMBL" id="PJZ51984.1"/>
    </source>
</evidence>
<accession>A0A2M9YKD4</accession>
<dbReference type="Proteomes" id="UP000232149">
    <property type="component" value="Unassembled WGS sequence"/>
</dbReference>
<protein>
    <submittedName>
        <fullName evidence="1">Uncharacterized protein</fullName>
    </submittedName>
</protein>
<gene>
    <name evidence="2" type="ORF">CH376_16735</name>
    <name evidence="1" type="ORF">CH380_17290</name>
</gene>
<proteinExistence type="predicted"/>
<keyword evidence="3" id="KW-1185">Reference proteome</keyword>
<dbReference type="EMBL" id="NPDV01000017">
    <property type="protein sequence ID" value="PJZ51984.1"/>
    <property type="molecule type" value="Genomic_DNA"/>
</dbReference>
<comment type="caution">
    <text evidence="1">The sequence shown here is derived from an EMBL/GenBank/DDBJ whole genome shotgun (WGS) entry which is preliminary data.</text>
</comment>
<evidence type="ECO:0000313" key="2">
    <source>
        <dbReference type="EMBL" id="PJZ60775.1"/>
    </source>
</evidence>
<dbReference type="Proteomes" id="UP000232188">
    <property type="component" value="Unassembled WGS sequence"/>
</dbReference>
<evidence type="ECO:0000313" key="3">
    <source>
        <dbReference type="Proteomes" id="UP000232149"/>
    </source>
</evidence>
<dbReference type="AlphaFoldDB" id="A0A2M9YKD4"/>
<dbReference type="EMBL" id="NPDU01000050">
    <property type="protein sequence ID" value="PJZ60775.1"/>
    <property type="molecule type" value="Genomic_DNA"/>
</dbReference>
<sequence>MAEDTGRLFFITKTLSSQVKTPLPSSVGTPTKRYEERLEKRTQRICNRNAILAAKKGFSIFLKHTKRILNLRGPILERRKNVPL</sequence>
<organism evidence="1 4">
    <name type="scientific">Leptospira adleri</name>
    <dbReference type="NCBI Taxonomy" id="2023186"/>
    <lineage>
        <taxon>Bacteria</taxon>
        <taxon>Pseudomonadati</taxon>
        <taxon>Spirochaetota</taxon>
        <taxon>Spirochaetia</taxon>
        <taxon>Leptospirales</taxon>
        <taxon>Leptospiraceae</taxon>
        <taxon>Leptospira</taxon>
    </lineage>
</organism>